<evidence type="ECO:0000256" key="1">
    <source>
        <dbReference type="ARBA" id="ARBA00022670"/>
    </source>
</evidence>
<keyword evidence="4" id="KW-0378">Hydrolase</keyword>
<dbReference type="InterPro" id="IPR001584">
    <property type="entry name" value="Integrase_cat-core"/>
</dbReference>
<dbReference type="CDD" id="cd09272">
    <property type="entry name" value="RNase_HI_RT_Ty1"/>
    <property type="match status" value="1"/>
</dbReference>
<dbReference type="InterPro" id="IPR036397">
    <property type="entry name" value="RNaseH_sf"/>
</dbReference>
<dbReference type="GO" id="GO:0004190">
    <property type="term" value="F:aspartic-type endopeptidase activity"/>
    <property type="evidence" value="ECO:0007669"/>
    <property type="project" value="UniProtKB-KW"/>
</dbReference>
<name>Q6L3Q0_SOLDE</name>
<dbReference type="Pfam" id="PF07727">
    <property type="entry name" value="RVT_2"/>
    <property type="match status" value="1"/>
</dbReference>
<evidence type="ECO:0000259" key="7">
    <source>
        <dbReference type="PROSITE" id="PS50158"/>
    </source>
</evidence>
<evidence type="ECO:0000313" key="9">
    <source>
        <dbReference type="EMBL" id="AAT38747.2"/>
    </source>
</evidence>
<dbReference type="InterPro" id="IPR036875">
    <property type="entry name" value="Znf_CCHC_sf"/>
</dbReference>
<feature type="domain" description="Integrase catalytic" evidence="8">
    <location>
        <begin position="532"/>
        <end position="707"/>
    </location>
</feature>
<dbReference type="InterPro" id="IPR013103">
    <property type="entry name" value="RVT_2"/>
</dbReference>
<dbReference type="Pfam" id="PF00098">
    <property type="entry name" value="zf-CCHC"/>
    <property type="match status" value="1"/>
</dbReference>
<dbReference type="PROSITE" id="PS50158">
    <property type="entry name" value="ZF_CCHC"/>
    <property type="match status" value="1"/>
</dbReference>
<feature type="region of interest" description="Disordered" evidence="6">
    <location>
        <begin position="846"/>
        <end position="865"/>
    </location>
</feature>
<dbReference type="PROSITE" id="PS50994">
    <property type="entry name" value="INTEGRASE"/>
    <property type="match status" value="1"/>
</dbReference>
<dbReference type="Pfam" id="PF14223">
    <property type="entry name" value="Retrotran_gag_2"/>
    <property type="match status" value="1"/>
</dbReference>
<dbReference type="SUPFAM" id="SSF57756">
    <property type="entry name" value="Retrovirus zinc finger-like domains"/>
    <property type="match status" value="1"/>
</dbReference>
<keyword evidence="3" id="KW-0064">Aspartyl protease</keyword>
<organism evidence="9">
    <name type="scientific">Solanum demissum</name>
    <name type="common">Wild potato</name>
    <dbReference type="NCBI Taxonomy" id="50514"/>
    <lineage>
        <taxon>Eukaryota</taxon>
        <taxon>Viridiplantae</taxon>
        <taxon>Streptophyta</taxon>
        <taxon>Embryophyta</taxon>
        <taxon>Tracheophyta</taxon>
        <taxon>Spermatophyta</taxon>
        <taxon>Magnoliopsida</taxon>
        <taxon>eudicotyledons</taxon>
        <taxon>Gunneridae</taxon>
        <taxon>Pentapetalae</taxon>
        <taxon>asterids</taxon>
        <taxon>lamiids</taxon>
        <taxon>Solanales</taxon>
        <taxon>Solanaceae</taxon>
        <taxon>Solanoideae</taxon>
        <taxon>Solaneae</taxon>
        <taxon>Solanum</taxon>
    </lineage>
</organism>
<evidence type="ECO:0000256" key="2">
    <source>
        <dbReference type="ARBA" id="ARBA00022723"/>
    </source>
</evidence>
<evidence type="ECO:0000259" key="8">
    <source>
        <dbReference type="PROSITE" id="PS50994"/>
    </source>
</evidence>
<evidence type="ECO:0000256" key="4">
    <source>
        <dbReference type="ARBA" id="ARBA00022801"/>
    </source>
</evidence>
<dbReference type="Pfam" id="PF13976">
    <property type="entry name" value="gag_pre-integrs"/>
    <property type="match status" value="1"/>
</dbReference>
<sequence length="1402" mass="158096">MAEDKSAVTEIVPALSKITDSKLNGSNYLDWSRKIRIYLRSVEKDDHLIQDPPTDDAKKAWLRDDARLILQIINSIDNEVVGLVNHCEFVKELMDYLEYLYSGKGNLSRIYEVSKAFYRSEKEAKSLTTYFMEFKKTYEELNVLLPFSTDIKVQQAQREQMAIMSFLAGLPSEFETAKSQILSSSEITSLKDVFSQVLRTESTPANQQTNVLVAKGGGGRNNAGRWNNNNDAGKWNNNKDGEKWNHNNDAGKWNHNNDAGRWNNKNNVGVWNNNKEGNNDAGRWNNDNTCRYCKEPGHIRRNCKKLQLHNQQTQTAAVAATSSSPSTVTISADEYARLTKYQESMPAPSLNESGNKCLISSSSNWIIDSGATDHMTGNPKFFSKFQAHKVPSSVTIVDGSSYTIEGSGTVNHTSSITLSSVLGLPSHAFNLISVSKLTKELKCFVSLYPDHCLFQDLMTKQIIGKRHVSDGLYILDEWTPPSVACSSIVSPFEAHCRLGHPSLPVLKKLCPQFHNVPSIDCESCHFAKHHRISLSPRNNKRANFAFELVHSDVWGPCPVVSKVGFRYFVTFMDDFSRMTWIYFMKNRSEVFSHFSNFCAEIKTQFNASVHILRSDNAREFMSASFQNYMNQYGILHQSSCVDTPSQNGVAERKNRHLLETARVLLFQMKVPKQFWADTVSTASFLINRMPSTVLNGDIPYGVLFPNKPLFPLEPKVFGSTCYVRDVRPHITKLDPKALKCVFLGYSRLQKGYRCYSPTLNRYMVSIDVVFSESISFFSSPDTFPTQGQQEDEEWLIYRTTPSRSEQHKEVPGSVEQSMENVSSDAPLAQTKPPIVQVYSRRQVTNDTCPAPTLSSSDPLPVNPSPTENLDIPIALRKGKRQCPSIYSIANFISYDHLSPTSCSLIASLDSIFVPKTVREALNHPGWYDAMLDEIHALDDNHTWNLVDLPKGKKAVGCKWVFTIKVNPDGSMARLKARLVAKGYAQTYGVDYSDTFSPVAKLTSVRLFISLAASQNWPLHQLAIKNAFLHGDLQEEVYMEQPPGFVAQGENGKVCHLKKPLYGLKQSPRAWFGKFSEVVQKFGLTKSNCDHSVFYRQSAVGIILLVVYVDDIVITRSDYAGISSLKLFLHSMFHTKDLGQLKYFLGIEVSRSKKGIFLSQRKYILDLLEETGKSAAKPCSTPMVPNTQLTNDDGDPFDDPERYRRLVGKLNYLTVTRPDISFAVSIVSQFMSTPTIKHWAALEQILCYLKGAPGLGIVYRNNEHTRIECFADVDWAGSKIDRRSTTGYCVFVGGNLVSWRMQNPSTELWHNPQVRLCGYFNPKLWCDNQAALHIASNPVYHERTKHIEVDCHFIREKIQENLISTSYVKTGEQLADLFTKALTGARVNYLCNKLGMINIYAPA</sequence>
<dbReference type="InterPro" id="IPR001878">
    <property type="entry name" value="Znf_CCHC"/>
</dbReference>
<accession>Q6L3Q0</accession>
<dbReference type="SUPFAM" id="SSF53098">
    <property type="entry name" value="Ribonuclease H-like"/>
    <property type="match status" value="1"/>
</dbReference>
<evidence type="ECO:0000256" key="5">
    <source>
        <dbReference type="PROSITE-ProRule" id="PRU00047"/>
    </source>
</evidence>
<dbReference type="Pfam" id="PF00665">
    <property type="entry name" value="rve"/>
    <property type="match status" value="1"/>
</dbReference>
<dbReference type="Gene3D" id="4.10.60.10">
    <property type="entry name" value="Zinc finger, CCHC-type"/>
    <property type="match status" value="1"/>
</dbReference>
<dbReference type="InterPro" id="IPR039537">
    <property type="entry name" value="Retrotran_Ty1/copia-like"/>
</dbReference>
<keyword evidence="5" id="KW-0862">Zinc</keyword>
<gene>
    <name evidence="9" type="ORF">SDM1_42t00018</name>
</gene>
<feature type="compositionally biased region" description="Low complexity" evidence="6">
    <location>
        <begin position="222"/>
        <end position="236"/>
    </location>
</feature>
<keyword evidence="1" id="KW-0645">Protease</keyword>
<dbReference type="InterPro" id="IPR054722">
    <property type="entry name" value="PolX-like_BBD"/>
</dbReference>
<dbReference type="Pfam" id="PF22936">
    <property type="entry name" value="Pol_BBD"/>
    <property type="match status" value="1"/>
</dbReference>
<dbReference type="Pfam" id="PF25597">
    <property type="entry name" value="SH3_retrovirus"/>
    <property type="match status" value="1"/>
</dbReference>
<dbReference type="InterPro" id="IPR057670">
    <property type="entry name" value="SH3_retrovirus"/>
</dbReference>
<dbReference type="GO" id="GO:0015074">
    <property type="term" value="P:DNA integration"/>
    <property type="evidence" value="ECO:0007669"/>
    <property type="project" value="InterPro"/>
</dbReference>
<dbReference type="PANTHER" id="PTHR42648:SF22">
    <property type="entry name" value="REVERSE TRANSCRIPTASE TY1_COPIA-TYPE DOMAIN-CONTAINING PROTEIN"/>
    <property type="match status" value="1"/>
</dbReference>
<dbReference type="GO" id="GO:0008270">
    <property type="term" value="F:zinc ion binding"/>
    <property type="evidence" value="ECO:0007669"/>
    <property type="project" value="UniProtKB-KW"/>
</dbReference>
<dbReference type="GO" id="GO:0006508">
    <property type="term" value="P:proteolysis"/>
    <property type="evidence" value="ECO:0007669"/>
    <property type="project" value="UniProtKB-KW"/>
</dbReference>
<dbReference type="SMART" id="SM00343">
    <property type="entry name" value="ZnF_C2HC"/>
    <property type="match status" value="1"/>
</dbReference>
<dbReference type="PANTHER" id="PTHR42648">
    <property type="entry name" value="TRANSPOSASE, PUTATIVE-RELATED"/>
    <property type="match status" value="1"/>
</dbReference>
<feature type="domain" description="CCHC-type" evidence="7">
    <location>
        <begin position="290"/>
        <end position="305"/>
    </location>
</feature>
<keyword evidence="2" id="KW-0479">Metal-binding</keyword>
<dbReference type="EMBL" id="AC149291">
    <property type="protein sequence ID" value="AAT38747.2"/>
    <property type="molecule type" value="Genomic_DNA"/>
</dbReference>
<reference evidence="9" key="2">
    <citation type="submission" date="2006-08" db="EMBL/GenBank/DDBJ databases">
        <authorList>
            <person name="Childs K."/>
        </authorList>
    </citation>
    <scope>NUCLEOTIDE SEQUENCE</scope>
</reference>
<dbReference type="Gene3D" id="3.30.420.10">
    <property type="entry name" value="Ribonuclease H-like superfamily/Ribonuclease H"/>
    <property type="match status" value="1"/>
</dbReference>
<keyword evidence="5" id="KW-0863">Zinc-finger</keyword>
<reference evidence="9" key="1">
    <citation type="submission" date="2004-05" db="EMBL/GenBank/DDBJ databases">
        <authorList>
            <person name="Buell R."/>
            <person name="Liu J."/>
            <person name="Childs K."/>
            <person name="Zaborsky J."/>
            <person name="Tallon L."/>
            <person name="Wirtz U."/>
            <person name="Wei F."/>
            <person name="Kuang H."/>
            <person name="Zhang P."/>
            <person name="Marano M."/>
            <person name="Baker B."/>
        </authorList>
    </citation>
    <scope>NUCLEOTIDE SEQUENCE</scope>
</reference>
<evidence type="ECO:0000256" key="3">
    <source>
        <dbReference type="ARBA" id="ARBA00022750"/>
    </source>
</evidence>
<evidence type="ECO:0000256" key="6">
    <source>
        <dbReference type="SAM" id="MobiDB-lite"/>
    </source>
</evidence>
<dbReference type="InterPro" id="IPR025724">
    <property type="entry name" value="GAG-pre-integrase_dom"/>
</dbReference>
<dbReference type="InterPro" id="IPR043502">
    <property type="entry name" value="DNA/RNA_pol_sf"/>
</dbReference>
<dbReference type="InterPro" id="IPR012337">
    <property type="entry name" value="RNaseH-like_sf"/>
</dbReference>
<feature type="compositionally biased region" description="Polar residues" evidence="6">
    <location>
        <begin position="846"/>
        <end position="857"/>
    </location>
</feature>
<feature type="region of interest" description="Disordered" evidence="6">
    <location>
        <begin position="212"/>
        <end position="237"/>
    </location>
</feature>
<protein>
    <submittedName>
        <fullName evidence="9">Polyprotein, putative</fullName>
    </submittedName>
</protein>
<dbReference type="GO" id="GO:0003676">
    <property type="term" value="F:nucleic acid binding"/>
    <property type="evidence" value="ECO:0007669"/>
    <property type="project" value="InterPro"/>
</dbReference>
<dbReference type="SUPFAM" id="SSF56672">
    <property type="entry name" value="DNA/RNA polymerases"/>
    <property type="match status" value="1"/>
</dbReference>
<proteinExistence type="predicted"/>